<dbReference type="EMBL" id="CP157947">
    <property type="protein sequence ID" value="XBS69863.1"/>
    <property type="molecule type" value="Genomic_DNA"/>
</dbReference>
<dbReference type="AlphaFoldDB" id="A0AAU7Q9W5"/>
<reference evidence="1" key="1">
    <citation type="submission" date="2024-06" db="EMBL/GenBank/DDBJ databases">
        <authorList>
            <person name="Coelho C."/>
            <person name="Bento M."/>
            <person name="Garcia E."/>
            <person name="Camelo A."/>
            <person name="Brandao I."/>
            <person name="Espirito Santo C."/>
            <person name="Trovao J."/>
            <person name="Verissimo A."/>
            <person name="Costa J."/>
            <person name="Tiago I."/>
        </authorList>
    </citation>
    <scope>NUCLEOTIDE SEQUENCE</scope>
    <source>
        <strain evidence="1">KWT182</strain>
    </source>
</reference>
<organism evidence="1">
    <name type="scientific">Acerihabitans sp. KWT182</name>
    <dbReference type="NCBI Taxonomy" id="3157919"/>
    <lineage>
        <taxon>Bacteria</taxon>
        <taxon>Pseudomonadati</taxon>
        <taxon>Pseudomonadota</taxon>
        <taxon>Gammaproteobacteria</taxon>
        <taxon>Enterobacterales</taxon>
        <taxon>Pectobacteriaceae</taxon>
        <taxon>Acerihabitans</taxon>
    </lineage>
</organism>
<gene>
    <name evidence="1" type="ORF">ABK905_00270</name>
</gene>
<sequence>MLLPFKIDNLAMKYKFKRFTLYAKEFGWGNAIIFALFKQFPRFFILLHHKVNGGNNHIWPEMANQDPVMMLGTVLDYKPWAEYGGHGGSRSQ</sequence>
<name>A0AAU7Q9W5_9GAMM</name>
<protein>
    <submittedName>
        <fullName evidence="1">Uncharacterized protein</fullName>
    </submittedName>
</protein>
<proteinExistence type="predicted"/>
<evidence type="ECO:0000313" key="1">
    <source>
        <dbReference type="EMBL" id="XBS69863.1"/>
    </source>
</evidence>
<accession>A0AAU7Q9W5</accession>